<feature type="compositionally biased region" description="Basic residues" evidence="8">
    <location>
        <begin position="1331"/>
        <end position="1343"/>
    </location>
</feature>
<feature type="region of interest" description="Disordered" evidence="8">
    <location>
        <begin position="951"/>
        <end position="987"/>
    </location>
</feature>
<keyword evidence="4" id="KW-0862">Zinc</keyword>
<keyword evidence="3 6" id="KW-0863">Zinc-finger</keyword>
<feature type="region of interest" description="Disordered" evidence="8">
    <location>
        <begin position="2115"/>
        <end position="2445"/>
    </location>
</feature>
<feature type="region of interest" description="Disordered" evidence="8">
    <location>
        <begin position="1119"/>
        <end position="1374"/>
    </location>
</feature>
<feature type="compositionally biased region" description="Basic residues" evidence="8">
    <location>
        <begin position="1796"/>
        <end position="1809"/>
    </location>
</feature>
<dbReference type="InterPro" id="IPR011011">
    <property type="entry name" value="Znf_FYVE_PHD"/>
</dbReference>
<dbReference type="GO" id="GO:0045892">
    <property type="term" value="P:negative regulation of DNA-templated transcription"/>
    <property type="evidence" value="ECO:0007669"/>
    <property type="project" value="TreeGrafter"/>
</dbReference>
<feature type="compositionally biased region" description="Polar residues" evidence="8">
    <location>
        <begin position="2395"/>
        <end position="2404"/>
    </location>
</feature>
<evidence type="ECO:0000256" key="8">
    <source>
        <dbReference type="SAM" id="MobiDB-lite"/>
    </source>
</evidence>
<feature type="compositionally biased region" description="Polar residues" evidence="8">
    <location>
        <begin position="492"/>
        <end position="503"/>
    </location>
</feature>
<feature type="region of interest" description="Disordered" evidence="8">
    <location>
        <begin position="1520"/>
        <end position="1565"/>
    </location>
</feature>
<dbReference type="InterPro" id="IPR001965">
    <property type="entry name" value="Znf_PHD"/>
</dbReference>
<sequence length="2465" mass="274682">MASDSEACCESDPNFAVICGFLEKFGMSCGLTSIDFVDLQYMLENNQEVPQQLVDLHVKLLRKARKSVSSERWERAVIKFCHSFCSQDAWEIERFGYKKARLSSKLRILKELLESQFDYNVKFKNEVNKLSAEELRTQPLGRDQLGHTYWFQSDSSCQIRVYKEDPDEETWALVAKNRDGLVDLISQLNDDNPAVVNEDSNSLESEKPVIDTGQTDSNSNSSKVEEPTKDLGDAPVNPNVEEPPETEIDNVTPSADINVAVALVDSSQNESNGNVAKVNEEVGDFENSVVNLKLKVKKSMIEELNKADTEKLSNEDDQKLALNLRIKADLPTVTTEVKKVEVTGVKERYIRSDSTSSAPHRKAVDSAGFDLHTNYLKRPIHDEEDLEEPSYVKRPRLDRPTLLGNKKKKSYSDEEYDEVSEEIAEPLMLVKGDGNGHDNKTENGPIVGDVIEEPIMRIAGEGSGFDCETGNDHAQASVSASSKEDKTENVDIMNNGNSGNSDITLKASTVVDNSVTNAVQNVQSDKGKEDQVNAEHVKEVLEEEPTTSNKSIFFFGPGSLQMKPTLSPIKKDESLLADDSINGVEAVMKDKPRSIVGSRRKSEKPVRKICASDLDSKETSPQESGDALEKGSDNTIINSNHVPISITKGEESSDNSKCVDNNVVEVPINKTDVKSDRSGLPNAKSISADKPKSKLENVLEKINQGKITKKTDSLDLSNKLMTNNDSKSVDKVTYSIQSSIETIDSTALVASKLSSKEPNSIITNNISGETLSLNSTLASIDNTAQYNKSDNEESLSNHDVNLKDDIPNLEDNSIMDKPHSNSIDLSPPPLVCEVLQIERENETETGNEITKTKIGNSADAALDKIKNDAEKSSTIVEEASNGTVTKRITRRTRSCADKVAESSDDIEGTISSEENKSSKLRRIKKKDNRASTEIDRDLEVLATNRELRERKVIENKQKSKPKLTQIKKDEQKRNTKNNKTKKNSKDDEVKVVNLEDVEEQIVSYEIAPTKKLKAGSADVSDQESKTTDEKSHQKESEDSVEPVCSQKRVALLTDEEKTEETEQTPNACVEVNDGDSSDIAIVPESDPLACSEEDSKHSEPVMTLATFQLDVEDTNSAMRVTRKRAAQQSVDTLRDSTQKKMERIKKHRGKKAKLKKKRSPDRKLRRSIEDKKSKDISSSEDDPPDSSSLREDDEVTGKPIKERRESNRSSSPMQSSGDSNSARQEQKEKKPRQIRKTLLGLEISEETENILREDAPMGVRQSRRIAQLKIKEEAERRKLEELTLQELKEEKMKKGKKDIDKDYKSEKKRRSKPAQSDDETTTGDGESDEKKKRKKKRKHRDPRKHFDVHNPWKSSSGSSSSVEEEEEEEIEEDEYHPLVIKSDHEFSPESDLEGVEVQPMKRARTARKESDTEEEVDDCPCQKCGQSDHPEWILLCDSCDSGWHCSCLRPALLVIPEGDWFCPPCQHATLVKKLEVQLLDYDKRVKKKDMETRRKERLAYVGISLDNVLPSKEYDEHRIKVKHVKEERSDGDDDKDASEGSESDDSDSESESVSSSESDSEPIYQLRKRRQAHSYRFNDYDDLINSAIQDELDAVKGAGNQGRGKDISTIVNAEKAETLLNDAQVGVDPVNRDDQPTDLTMKSSLSDNLNPIIEPLPPVVPPDYDKKPDIEESDDEIVRPVRKIISKKKHRKLNSLDVSSGDDAESDEDFKGSSSADSEEEEDDYVGSESSDDLEVRKPRSHKGGPIRRSTRARISRYDRDFINDDSDSDGSGPRRKKNRFVWDESESEESDRSWGRRRRKAATARSRRKPSDKAKRPKKKKKKIGEDSDPEAFKSRPNIKLGGDDEEVGRRTRGKKINYLEALGSDSDDDGRRKPPRIEESDDEYAVHEDEELQQRLQNENDSDESGVENVLRDLPLPLNPRPKPKGRGKAGLKIPRKPKDPTLELFPPIMTDLPPTSTIARTEIPILQQTLESQSLIPSQIIPPPLIMDPMLLHEHESQDLDDEPNPIEQINKNVEQMNEQEMEKMMEEEEYANRQLQLVALQIEKEKKRKEREVQRLEKLMQLEQKVPKKRGRKPKNPTLNASANLIKSFPDSALLLSSNAELSEPPGISLPMFSELAPTSMNADGSPKKRRGRGKGKKTLAAEAAAAAASNKNIDMEIGLEGPTSSSSNTVSPAPDSPLHGSKLGIAAPPQPFSQSQPTPSVITRMLQSQPGQNSFPPSSVSKYFGGHGNDPQLGAYHPGNAGPRGPYQQPPIPHFPVIRSGPPPLRLHSPGAPNLPPMYHAHRSLDPSPSGGGPINVPNTNRDRQSPLVVPPPSQSPLGKGDPTPPPYTRPPLAHFSPSSSNTQGARPLPIIPSHLQQHRSPNISQFHPTLPPNYHYGSYPPPPPLTPDEGQSSPSYSAQPFPEQYPEGGPPIQTTESPTAPVTTTSSVVGKTFDEGEEGGEFVGLVSYFSSQREDDLDT</sequence>
<protein>
    <recommendedName>
        <fullName evidence="12">PHD-type domain-containing protein</fullName>
    </recommendedName>
</protein>
<dbReference type="GO" id="GO:0008270">
    <property type="term" value="F:zinc ion binding"/>
    <property type="evidence" value="ECO:0007669"/>
    <property type="project" value="UniProtKB-KW"/>
</dbReference>
<feature type="compositionally biased region" description="Basic and acidic residues" evidence="8">
    <location>
        <begin position="1195"/>
        <end position="1207"/>
    </location>
</feature>
<feature type="compositionally biased region" description="Basic and acidic residues" evidence="8">
    <location>
        <begin position="1269"/>
        <end position="1305"/>
    </location>
</feature>
<feature type="compositionally biased region" description="Polar residues" evidence="8">
    <location>
        <begin position="2167"/>
        <end position="2176"/>
    </location>
</feature>
<feature type="compositionally biased region" description="Polar residues" evidence="8">
    <location>
        <begin position="1637"/>
        <end position="1646"/>
    </location>
</feature>
<evidence type="ECO:0000259" key="9">
    <source>
        <dbReference type="PROSITE" id="PS50016"/>
    </source>
</evidence>
<dbReference type="InterPro" id="IPR013083">
    <property type="entry name" value="Znf_RING/FYVE/PHD"/>
</dbReference>
<feature type="compositionally biased region" description="Basic and acidic residues" evidence="8">
    <location>
        <begin position="1132"/>
        <end position="1141"/>
    </location>
</feature>
<feature type="compositionally biased region" description="Acidic residues" evidence="8">
    <location>
        <begin position="1316"/>
        <end position="1327"/>
    </location>
</feature>
<proteinExistence type="predicted"/>
<feature type="compositionally biased region" description="Basic residues" evidence="8">
    <location>
        <begin position="1680"/>
        <end position="1693"/>
    </location>
</feature>
<feature type="compositionally biased region" description="Basic and acidic residues" evidence="8">
    <location>
        <begin position="223"/>
        <end position="232"/>
    </location>
</feature>
<evidence type="ECO:0000313" key="11">
    <source>
        <dbReference type="EMBL" id="JAV84070.1"/>
    </source>
</evidence>
<dbReference type="Pfam" id="PF00628">
    <property type="entry name" value="PHD"/>
    <property type="match status" value="1"/>
</dbReference>
<dbReference type="InterPro" id="IPR019787">
    <property type="entry name" value="Znf_PHD-finger"/>
</dbReference>
<keyword evidence="7" id="KW-0175">Coiled coil</keyword>
<feature type="compositionally biased region" description="Acidic residues" evidence="8">
    <location>
        <begin position="1881"/>
        <end position="1893"/>
    </location>
</feature>
<dbReference type="PROSITE" id="PS50016">
    <property type="entry name" value="ZF_PHD_2"/>
    <property type="match status" value="1"/>
</dbReference>
<dbReference type="CDD" id="cd15543">
    <property type="entry name" value="PHD_RSF1"/>
    <property type="match status" value="1"/>
</dbReference>
<evidence type="ECO:0000259" key="10">
    <source>
        <dbReference type="PROSITE" id="PS50827"/>
    </source>
</evidence>
<dbReference type="InterPro" id="IPR018501">
    <property type="entry name" value="DDT_dom"/>
</dbReference>
<feature type="compositionally biased region" description="Polar residues" evidence="8">
    <location>
        <begin position="2210"/>
        <end position="2226"/>
    </location>
</feature>
<feature type="region of interest" description="Disordered" evidence="8">
    <location>
        <begin position="1627"/>
        <end position="1952"/>
    </location>
</feature>
<feature type="compositionally biased region" description="Acidic residues" evidence="8">
    <location>
        <begin position="1717"/>
        <end position="1733"/>
    </location>
</feature>
<feature type="region of interest" description="Disordered" evidence="8">
    <location>
        <begin position="890"/>
        <end position="916"/>
    </location>
</feature>
<evidence type="ECO:0000256" key="6">
    <source>
        <dbReference type="PROSITE-ProRule" id="PRU00146"/>
    </source>
</evidence>
<feature type="region of interest" description="Disordered" evidence="8">
    <location>
        <begin position="591"/>
        <end position="692"/>
    </location>
</feature>
<dbReference type="PANTHER" id="PTHR14296:SF16">
    <property type="entry name" value="REMODELING AND SPACING FACTOR 1"/>
    <property type="match status" value="1"/>
</dbReference>
<dbReference type="GO" id="GO:0031213">
    <property type="term" value="C:RSF complex"/>
    <property type="evidence" value="ECO:0007669"/>
    <property type="project" value="InterPro"/>
</dbReference>
<feature type="region of interest" description="Disordered" evidence="8">
    <location>
        <begin position="191"/>
        <end position="250"/>
    </location>
</feature>
<keyword evidence="5" id="KW-0539">Nucleus</keyword>
<feature type="region of interest" description="Disordered" evidence="8">
    <location>
        <begin position="1007"/>
        <end position="1081"/>
    </location>
</feature>
<evidence type="ECO:0000256" key="4">
    <source>
        <dbReference type="ARBA" id="ARBA00022833"/>
    </source>
</evidence>
<evidence type="ECO:0000256" key="5">
    <source>
        <dbReference type="ARBA" id="ARBA00023242"/>
    </source>
</evidence>
<feature type="domain" description="PHD-type" evidence="9">
    <location>
        <begin position="1418"/>
        <end position="1468"/>
    </location>
</feature>
<reference evidence="11" key="1">
    <citation type="journal article" date="2016" name="Sci. Rep.">
        <title>Molecular characterization of firefly nuptial gifts: a multi-omics approach sheds light on postcopulatory sexual selection.</title>
        <authorList>
            <person name="Al-Wathiqui N."/>
            <person name="Fallon T.R."/>
            <person name="South A."/>
            <person name="Weng J.K."/>
            <person name="Lewis S.M."/>
        </authorList>
    </citation>
    <scope>NUCLEOTIDE SEQUENCE</scope>
</reference>
<evidence type="ECO:0000256" key="2">
    <source>
        <dbReference type="ARBA" id="ARBA00022723"/>
    </source>
</evidence>
<dbReference type="InterPro" id="IPR028938">
    <property type="entry name" value="Rsf1-like"/>
</dbReference>
<feature type="region of interest" description="Disordered" evidence="8">
    <location>
        <begin position="1386"/>
        <end position="1412"/>
    </location>
</feature>
<feature type="domain" description="DDT" evidence="10">
    <location>
        <begin position="9"/>
        <end position="70"/>
    </location>
</feature>
<dbReference type="Gene3D" id="3.30.40.10">
    <property type="entry name" value="Zinc/RING finger domain, C3HC4 (zinc finger)"/>
    <property type="match status" value="1"/>
</dbReference>
<feature type="compositionally biased region" description="Polar residues" evidence="8">
    <location>
        <begin position="633"/>
        <end position="642"/>
    </location>
</feature>
<feature type="compositionally biased region" description="Basic and acidic residues" evidence="8">
    <location>
        <begin position="1022"/>
        <end position="1037"/>
    </location>
</feature>
<evidence type="ECO:0008006" key="12">
    <source>
        <dbReference type="Google" id="ProtNLM"/>
    </source>
</evidence>
<dbReference type="SMART" id="SM00249">
    <property type="entry name" value="PHD"/>
    <property type="match status" value="1"/>
</dbReference>
<feature type="compositionally biased region" description="Acidic residues" evidence="8">
    <location>
        <begin position="1362"/>
        <end position="1374"/>
    </location>
</feature>
<comment type="subcellular location">
    <subcellularLocation>
        <location evidence="1">Nucleus</location>
    </subcellularLocation>
</comment>
<dbReference type="PANTHER" id="PTHR14296">
    <property type="entry name" value="REMODELING AND SPACING FACTOR 1"/>
    <property type="match status" value="1"/>
</dbReference>
<feature type="coiled-coil region" evidence="7">
    <location>
        <begin position="2010"/>
        <end position="2070"/>
    </location>
</feature>
<dbReference type="SUPFAM" id="SSF57903">
    <property type="entry name" value="FYVE/PHD zinc finger"/>
    <property type="match status" value="1"/>
</dbReference>
<feature type="compositionally biased region" description="Basic and acidic residues" evidence="8">
    <location>
        <begin position="1871"/>
        <end position="1880"/>
    </location>
</feature>
<evidence type="ECO:0000256" key="3">
    <source>
        <dbReference type="ARBA" id="ARBA00022771"/>
    </source>
</evidence>
<feature type="compositionally biased region" description="Polar residues" evidence="8">
    <location>
        <begin position="1208"/>
        <end position="1223"/>
    </location>
</feature>
<feature type="compositionally biased region" description="Acidic residues" evidence="8">
    <location>
        <begin position="1529"/>
        <end position="1550"/>
    </location>
</feature>
<feature type="region of interest" description="Disordered" evidence="8">
    <location>
        <begin position="461"/>
        <end position="503"/>
    </location>
</feature>
<keyword evidence="2" id="KW-0479">Metal-binding</keyword>
<feature type="compositionally biased region" description="Polar residues" evidence="8">
    <location>
        <begin position="212"/>
        <end position="222"/>
    </location>
</feature>
<dbReference type="GO" id="GO:0042393">
    <property type="term" value="F:histone binding"/>
    <property type="evidence" value="ECO:0007669"/>
    <property type="project" value="TreeGrafter"/>
</dbReference>
<feature type="region of interest" description="Disordered" evidence="8">
    <location>
        <begin position="380"/>
        <end position="420"/>
    </location>
</feature>
<evidence type="ECO:0000256" key="7">
    <source>
        <dbReference type="SAM" id="Coils"/>
    </source>
</evidence>
<feature type="compositionally biased region" description="Basic residues" evidence="8">
    <location>
        <begin position="1142"/>
        <end position="1165"/>
    </location>
</feature>
<feature type="compositionally biased region" description="Basic residues" evidence="8">
    <location>
        <begin position="1739"/>
        <end position="1755"/>
    </location>
</feature>
<feature type="compositionally biased region" description="Basic residues" evidence="8">
    <location>
        <begin position="1924"/>
        <end position="1938"/>
    </location>
</feature>
<organism evidence="11">
    <name type="scientific">Photinus pyralis</name>
    <name type="common">Common eastern firefly</name>
    <name type="synonym">Lampyris pyralis</name>
    <dbReference type="NCBI Taxonomy" id="7054"/>
    <lineage>
        <taxon>Eukaryota</taxon>
        <taxon>Metazoa</taxon>
        <taxon>Ecdysozoa</taxon>
        <taxon>Arthropoda</taxon>
        <taxon>Hexapoda</taxon>
        <taxon>Insecta</taxon>
        <taxon>Pterygota</taxon>
        <taxon>Neoptera</taxon>
        <taxon>Endopterygota</taxon>
        <taxon>Coleoptera</taxon>
        <taxon>Polyphaga</taxon>
        <taxon>Elateriformia</taxon>
        <taxon>Elateroidea</taxon>
        <taxon>Lampyridae</taxon>
        <taxon>Lampyrinae</taxon>
        <taxon>Photinus</taxon>
    </lineage>
</organism>
<dbReference type="PROSITE" id="PS50827">
    <property type="entry name" value="DDT"/>
    <property type="match status" value="1"/>
</dbReference>
<dbReference type="EMBL" id="GEZM01033888">
    <property type="protein sequence ID" value="JAV84070.1"/>
    <property type="molecule type" value="Transcribed_RNA"/>
</dbReference>
<feature type="compositionally biased region" description="Basic and acidic residues" evidence="8">
    <location>
        <begin position="1166"/>
        <end position="1177"/>
    </location>
</feature>
<feature type="compositionally biased region" description="Polar residues" evidence="8">
    <location>
        <begin position="472"/>
        <end position="481"/>
    </location>
</feature>
<feature type="compositionally biased region" description="Polar residues" evidence="8">
    <location>
        <begin position="2360"/>
        <end position="2373"/>
    </location>
</feature>
<evidence type="ECO:0000256" key="1">
    <source>
        <dbReference type="ARBA" id="ARBA00004123"/>
    </source>
</evidence>
<accession>A0A1Y1MHF8</accession>
<feature type="compositionally biased region" description="Basic residues" evidence="8">
    <location>
        <begin position="2132"/>
        <end position="2142"/>
    </location>
</feature>
<name>A0A1Y1MHF8_PHOPY</name>
<feature type="compositionally biased region" description="Low complexity" evidence="8">
    <location>
        <begin position="2420"/>
        <end position="2435"/>
    </location>
</feature>